<keyword evidence="2" id="KW-0614">Plasmid</keyword>
<evidence type="ECO:0000313" key="2">
    <source>
        <dbReference type="EMBL" id="ALB24545.1"/>
    </source>
</evidence>
<evidence type="ECO:0000313" key="3">
    <source>
        <dbReference type="Proteomes" id="UP000029558"/>
    </source>
</evidence>
<geneLocation type="plasmid" evidence="2 3">
    <name>pPSB1-3</name>
</geneLocation>
<gene>
    <name evidence="2" type="ORF">KU39_3p83</name>
</gene>
<evidence type="ECO:0000256" key="1">
    <source>
        <dbReference type="SAM" id="Coils"/>
    </source>
</evidence>
<dbReference type="AlphaFoldDB" id="A0AAC8VL71"/>
<dbReference type="RefSeq" id="WP_174872553.1">
    <property type="nucleotide sequence ID" value="NZ_CP012511.1"/>
</dbReference>
<keyword evidence="1" id="KW-0175">Coiled coil</keyword>
<dbReference type="Proteomes" id="UP000029558">
    <property type="component" value="Plasmid pPSB1-3"/>
</dbReference>
<name>A0AAC8VL71_PISSA</name>
<dbReference type="EMBL" id="CP012511">
    <property type="protein sequence ID" value="ALB24545.1"/>
    <property type="molecule type" value="Genomic_DNA"/>
</dbReference>
<sequence length="1026" mass="113013">MPLHSMKNFIKLKEESLAEIPSSDETLYGIKPIYCSFNNMDLFNGAKFQILLLIDKIIYENPSALSKLKELKENLTKLETTGINHNQADIASLLQDLKKRLESLYYYNRSLLRKLQNGQLTDLTFEHCYQGAYANTIMFIDRVISGGGINSYLLAAKREFIQQQALNYIEETDIGHGDVHFVNSLYNHVAPSYNMCLIQDCLAHIVSDQNLESFDDYLREHLTASALINILEKNFVISNEYNHLQMESILPKSLYGHWVYALYNNEGISHDISRTGRLLLLVILQDQGFIEGFVKETIIHSGISKQYKKVYQTDNDIFIEEWVENEITYELRPMVHVFNSTKGDSNLLIDHYNQLQDGFTPLIWPRLSLNIINWSRSSNITEETKIQLVTALCHVGSNGWTGIRALGHYAPKSFSSALTLAITKSAKAELISALCQVDQDGHTGISALGHYAPKPFSDALALATTKENKSKLVTALCHVGNNGWTGIRTLVRYTPESFSAAFVLATTEAAKEQLLTALCYIGNDGGTGLKTIAIYAPKLVNTVLALATTKENKSKLVTALCHVGNNGWTGLKAIARYAPKSINVALALATTEAAKEQLLTALCHVDQDGWTGLEFIARYGSKSINATLALATTESAKEQLLTALCHVDQYGWTGLKTIARYGPKSINAALTLATTEAAKEQLLTALCHVDQDGGTGLKTIARNAPKSINATLALATTEAAKKQLLTALCYIGNDGGTGLKTIAIYAPKLVNTVLALATTKENKSKLVTALCHVGNNGSTGLKTIARYAPKSINVALALATTEAAKEQLLTALCHVDQDGWTGLKTIARNAPKLMNSAFDLATTEAAKEQLLTALCHVDQDGNTGLETIATYTSKSINTVLSLATTDFCKSIVILSHAGVFVSNNEEIKANVNLQKALVSAFNYLHSHHFGWNRSHGDHGKEQTYEFIKNLMARENKDLKNIQTEMKQWIRGYGSFSRSSNCHGFSRVSFASQSGLFSQPPIPFFEMRKKDRKLEKQAILNFGSVAI</sequence>
<proteinExistence type="predicted"/>
<reference evidence="2 3" key="1">
    <citation type="journal article" date="2014" name="Genome Announc.">
        <title>Comparative Genome Analysis of Two Isolates of the Fish Pathogen Piscirickettsia salmonis from Different Hosts Reveals Major Differences in Virulence-Associated Secretion Systems.</title>
        <authorList>
            <person name="Bohle H."/>
            <person name="Henriquez P."/>
            <person name="Grothusen H."/>
            <person name="Navas E."/>
            <person name="Sandoval A."/>
            <person name="Bustamante F."/>
            <person name="Bustos P."/>
            <person name="Mancilla M."/>
        </authorList>
    </citation>
    <scope>NUCLEOTIDE SEQUENCE [LARGE SCALE GENOMIC DNA]</scope>
    <source>
        <strain evidence="3">B1-32597</strain>
    </source>
</reference>
<accession>A0AAC8VL71</accession>
<feature type="coiled-coil region" evidence="1">
    <location>
        <begin position="61"/>
        <end position="88"/>
    </location>
</feature>
<organism evidence="2 3">
    <name type="scientific">Piscirickettsia salmonis</name>
    <dbReference type="NCBI Taxonomy" id="1238"/>
    <lineage>
        <taxon>Bacteria</taxon>
        <taxon>Pseudomonadati</taxon>
        <taxon>Pseudomonadota</taxon>
        <taxon>Gammaproteobacteria</taxon>
        <taxon>Thiotrichales</taxon>
        <taxon>Piscirickettsiaceae</taxon>
        <taxon>Piscirickettsia</taxon>
    </lineage>
</organism>
<protein>
    <submittedName>
        <fullName evidence="2">Pentapeptide repeats family protein</fullName>
    </submittedName>
</protein>